<keyword evidence="3" id="KW-1185">Reference proteome</keyword>
<feature type="transmembrane region" description="Helical" evidence="1">
    <location>
        <begin position="62"/>
        <end position="81"/>
    </location>
</feature>
<dbReference type="EMBL" id="CZPT02001115">
    <property type="protein sequence ID" value="SCU68962.1"/>
    <property type="molecule type" value="Genomic_DNA"/>
</dbReference>
<organism evidence="2 3">
    <name type="scientific">Trypanosoma equiperdum</name>
    <dbReference type="NCBI Taxonomy" id="5694"/>
    <lineage>
        <taxon>Eukaryota</taxon>
        <taxon>Discoba</taxon>
        <taxon>Euglenozoa</taxon>
        <taxon>Kinetoplastea</taxon>
        <taxon>Metakinetoplastina</taxon>
        <taxon>Trypanosomatida</taxon>
        <taxon>Trypanosomatidae</taxon>
        <taxon>Trypanosoma</taxon>
    </lineage>
</organism>
<dbReference type="AlphaFoldDB" id="A0A1G4IA07"/>
<reference evidence="2" key="1">
    <citation type="submission" date="2016-09" db="EMBL/GenBank/DDBJ databases">
        <authorList>
            <person name="Hebert L."/>
            <person name="Moumen B."/>
        </authorList>
    </citation>
    <scope>NUCLEOTIDE SEQUENCE [LARGE SCALE GENOMIC DNA]</scope>
    <source>
        <strain evidence="2">OVI</strain>
    </source>
</reference>
<dbReference type="RefSeq" id="XP_067080021.1">
    <property type="nucleotide sequence ID" value="XM_067223920.1"/>
</dbReference>
<keyword evidence="1" id="KW-1133">Transmembrane helix</keyword>
<gene>
    <name evidence="2" type="ORF">TEOVI_000850000</name>
</gene>
<evidence type="ECO:0000313" key="3">
    <source>
        <dbReference type="Proteomes" id="UP000195570"/>
    </source>
</evidence>
<protein>
    <recommendedName>
        <fullName evidence="4">Microsomal signal peptidase 25 kDa subunit</fullName>
    </recommendedName>
</protein>
<comment type="caution">
    <text evidence="2">The sequence shown here is derived from an EMBL/GenBank/DDBJ whole genome shotgun (WGS) entry which is preliminary data.</text>
</comment>
<evidence type="ECO:0000256" key="1">
    <source>
        <dbReference type="SAM" id="Phobius"/>
    </source>
</evidence>
<keyword evidence="1" id="KW-0472">Membrane</keyword>
<sequence length="220" mass="24007">MSESSATRKHVYGYELYSKNVHQYPSITDVKTVKGAIAGNIHDYLNHLGAFEGNARRERGEVLAYSLLVGALSLACAIYFAKDVLLPYKLLTLSLIGVTGAATLCAYVCDCRQKSDNIAFLATCSASTEAKDYLRTLKGHRVCIRLGEVPNSSALTMEAQVVGPPCFFGAPEVHSSSSKVVPYGRYFTKSGYFFPPPLMNDVDNLLSSLKTSTSKKKRQS</sequence>
<evidence type="ECO:0008006" key="4">
    <source>
        <dbReference type="Google" id="ProtNLM"/>
    </source>
</evidence>
<accession>A0A1G4IA07</accession>
<dbReference type="GeneID" id="92382434"/>
<dbReference type="Proteomes" id="UP000195570">
    <property type="component" value="Unassembled WGS sequence"/>
</dbReference>
<proteinExistence type="predicted"/>
<keyword evidence="1" id="KW-0812">Transmembrane</keyword>
<evidence type="ECO:0000313" key="2">
    <source>
        <dbReference type="EMBL" id="SCU68962.1"/>
    </source>
</evidence>
<dbReference type="VEuPathDB" id="TriTrypDB:TEOVI_000850000"/>
<name>A0A1G4IA07_TRYEQ</name>
<feature type="transmembrane region" description="Helical" evidence="1">
    <location>
        <begin position="87"/>
        <end position="109"/>
    </location>
</feature>